<organism evidence="1 2">
    <name type="scientific">Paraglomus brasilianum</name>
    <dbReference type="NCBI Taxonomy" id="144538"/>
    <lineage>
        <taxon>Eukaryota</taxon>
        <taxon>Fungi</taxon>
        <taxon>Fungi incertae sedis</taxon>
        <taxon>Mucoromycota</taxon>
        <taxon>Glomeromycotina</taxon>
        <taxon>Glomeromycetes</taxon>
        <taxon>Paraglomerales</taxon>
        <taxon>Paraglomeraceae</taxon>
        <taxon>Paraglomus</taxon>
    </lineage>
</organism>
<proteinExistence type="predicted"/>
<comment type="caution">
    <text evidence="1">The sequence shown here is derived from an EMBL/GenBank/DDBJ whole genome shotgun (WGS) entry which is preliminary data.</text>
</comment>
<dbReference type="EMBL" id="CAJVPI010001591">
    <property type="protein sequence ID" value="CAG8619858.1"/>
    <property type="molecule type" value="Genomic_DNA"/>
</dbReference>
<reference evidence="1" key="1">
    <citation type="submission" date="2021-06" db="EMBL/GenBank/DDBJ databases">
        <authorList>
            <person name="Kallberg Y."/>
            <person name="Tangrot J."/>
            <person name="Rosling A."/>
        </authorList>
    </citation>
    <scope>NUCLEOTIDE SEQUENCE</scope>
    <source>
        <strain evidence="1">BR232B</strain>
    </source>
</reference>
<dbReference type="Proteomes" id="UP000789739">
    <property type="component" value="Unassembled WGS sequence"/>
</dbReference>
<protein>
    <submittedName>
        <fullName evidence="1">10304_t:CDS:1</fullName>
    </submittedName>
</protein>
<name>A0A9N9CYK9_9GLOM</name>
<feature type="non-terminal residue" evidence="1">
    <location>
        <position position="108"/>
    </location>
</feature>
<accession>A0A9N9CYK9</accession>
<sequence>EQLTLLQQRNTNNTGLLYLIGQPNKTCTHSQRTKYIPHSLPVRQGQTCFHLYTPNNFVGRPIKQYIDRLQSIEELKLLIDVAGVQQSTSSDSFNFCWDIRSFLKHSTE</sequence>
<evidence type="ECO:0000313" key="1">
    <source>
        <dbReference type="EMBL" id="CAG8619858.1"/>
    </source>
</evidence>
<keyword evidence="2" id="KW-1185">Reference proteome</keyword>
<dbReference type="AlphaFoldDB" id="A0A9N9CYK9"/>
<evidence type="ECO:0000313" key="2">
    <source>
        <dbReference type="Proteomes" id="UP000789739"/>
    </source>
</evidence>
<gene>
    <name evidence="1" type="ORF">PBRASI_LOCUS8642</name>
</gene>